<gene>
    <name evidence="1" type="ORF">L2E82_24644</name>
</gene>
<reference evidence="1 2" key="2">
    <citation type="journal article" date="2022" name="Mol. Ecol. Resour.">
        <title>The genomes of chicory, endive, great burdock and yacon provide insights into Asteraceae paleo-polyploidization history and plant inulin production.</title>
        <authorList>
            <person name="Fan W."/>
            <person name="Wang S."/>
            <person name="Wang H."/>
            <person name="Wang A."/>
            <person name="Jiang F."/>
            <person name="Liu H."/>
            <person name="Zhao H."/>
            <person name="Xu D."/>
            <person name="Zhang Y."/>
        </authorList>
    </citation>
    <scope>NUCLEOTIDE SEQUENCE [LARGE SCALE GENOMIC DNA]</scope>
    <source>
        <strain evidence="2">cv. Punajuju</strain>
        <tissue evidence="1">Leaves</tissue>
    </source>
</reference>
<name>A0ACB9E0Z2_CICIN</name>
<organism evidence="1 2">
    <name type="scientific">Cichorium intybus</name>
    <name type="common">Chicory</name>
    <dbReference type="NCBI Taxonomy" id="13427"/>
    <lineage>
        <taxon>Eukaryota</taxon>
        <taxon>Viridiplantae</taxon>
        <taxon>Streptophyta</taxon>
        <taxon>Embryophyta</taxon>
        <taxon>Tracheophyta</taxon>
        <taxon>Spermatophyta</taxon>
        <taxon>Magnoliopsida</taxon>
        <taxon>eudicotyledons</taxon>
        <taxon>Gunneridae</taxon>
        <taxon>Pentapetalae</taxon>
        <taxon>asterids</taxon>
        <taxon>campanulids</taxon>
        <taxon>Asterales</taxon>
        <taxon>Asteraceae</taxon>
        <taxon>Cichorioideae</taxon>
        <taxon>Cichorieae</taxon>
        <taxon>Cichoriinae</taxon>
        <taxon>Cichorium</taxon>
    </lineage>
</organism>
<proteinExistence type="predicted"/>
<reference evidence="2" key="1">
    <citation type="journal article" date="2022" name="Mol. Ecol. Resour.">
        <title>The genomes of chicory, endive, great burdock and yacon provide insights into Asteraceae palaeo-polyploidization history and plant inulin production.</title>
        <authorList>
            <person name="Fan W."/>
            <person name="Wang S."/>
            <person name="Wang H."/>
            <person name="Wang A."/>
            <person name="Jiang F."/>
            <person name="Liu H."/>
            <person name="Zhao H."/>
            <person name="Xu D."/>
            <person name="Zhang Y."/>
        </authorList>
    </citation>
    <scope>NUCLEOTIDE SEQUENCE [LARGE SCALE GENOMIC DNA]</scope>
    <source>
        <strain evidence="2">cv. Punajuju</strain>
    </source>
</reference>
<dbReference type="Proteomes" id="UP001055811">
    <property type="component" value="Linkage Group LG04"/>
</dbReference>
<dbReference type="EMBL" id="CM042012">
    <property type="protein sequence ID" value="KAI3752609.1"/>
    <property type="molecule type" value="Genomic_DNA"/>
</dbReference>
<comment type="caution">
    <text evidence="1">The sequence shown here is derived from an EMBL/GenBank/DDBJ whole genome shotgun (WGS) entry which is preliminary data.</text>
</comment>
<sequence length="81" mass="9529">MRFDSEYCAEVRIGVVYRTGARNKLWRALSVSAVISYVDRQAEILDEATKIDLVVSYLTWQLTWYLIICERKLISDSFSRF</sequence>
<evidence type="ECO:0000313" key="2">
    <source>
        <dbReference type="Proteomes" id="UP001055811"/>
    </source>
</evidence>
<evidence type="ECO:0000313" key="1">
    <source>
        <dbReference type="EMBL" id="KAI3752609.1"/>
    </source>
</evidence>
<keyword evidence="2" id="KW-1185">Reference proteome</keyword>
<accession>A0ACB9E0Z2</accession>
<protein>
    <submittedName>
        <fullName evidence="1">Uncharacterized protein</fullName>
    </submittedName>
</protein>